<evidence type="ECO:0000313" key="1">
    <source>
        <dbReference type="EMBL" id="AKH48239.1"/>
    </source>
</evidence>
<proteinExistence type="predicted"/>
<protein>
    <submittedName>
        <fullName evidence="1">Uncharacterized protein</fullName>
    </submittedName>
</protein>
<accession>A0A0F7L6R3</accession>
<reference evidence="1" key="2">
    <citation type="submission" date="2015-03" db="EMBL/GenBank/DDBJ databases">
        <authorList>
            <person name="Chow C.-E.T."/>
            <person name="Winget D.M."/>
            <person name="White R.A.III."/>
            <person name="Hallam S.J."/>
            <person name="Suttle C.A."/>
        </authorList>
    </citation>
    <scope>NUCLEOTIDE SEQUENCE</scope>
    <source>
        <strain evidence="1">Oxic1_7</strain>
    </source>
</reference>
<dbReference type="EMBL" id="KR029602">
    <property type="protein sequence ID" value="AKH48239.1"/>
    <property type="molecule type" value="Genomic_DNA"/>
</dbReference>
<reference evidence="1" key="1">
    <citation type="journal article" date="2015" name="Front. Microbiol.">
        <title>Combining genomic sequencing methods to explore viral diversity and reveal potential virus-host interactions.</title>
        <authorList>
            <person name="Chow C.E."/>
            <person name="Winget D.M."/>
            <person name="White R.A.III."/>
            <person name="Hallam S.J."/>
            <person name="Suttle C.A."/>
        </authorList>
    </citation>
    <scope>NUCLEOTIDE SEQUENCE</scope>
    <source>
        <strain evidence="1">Oxic1_7</strain>
    </source>
</reference>
<name>A0A0F7L6R3_9VIRU</name>
<organism evidence="1">
    <name type="scientific">uncultured marine virus</name>
    <dbReference type="NCBI Taxonomy" id="186617"/>
    <lineage>
        <taxon>Viruses</taxon>
        <taxon>environmental samples</taxon>
    </lineage>
</organism>
<sequence length="54" mass="6072">MYRVVFPKDHSYFFRNLFSIDATSLTSGSLTPSNAARFFISALSMLSPMFLANC</sequence>